<dbReference type="InterPro" id="IPR011042">
    <property type="entry name" value="6-blade_b-propeller_TolB-like"/>
</dbReference>
<dbReference type="SUPFAM" id="SSF63829">
    <property type="entry name" value="Calcium-dependent phosphotriesterase"/>
    <property type="match status" value="1"/>
</dbReference>
<gene>
    <name evidence="2" type="ORF">ABEG17_15105</name>
</gene>
<evidence type="ECO:0000256" key="1">
    <source>
        <dbReference type="SAM" id="SignalP"/>
    </source>
</evidence>
<dbReference type="AlphaFoldDB" id="A0AAU7JS48"/>
<dbReference type="InterPro" id="IPR048031">
    <property type="entry name" value="ScyD/ScyE-like"/>
</dbReference>
<dbReference type="Gene3D" id="2.120.10.30">
    <property type="entry name" value="TolB, C-terminal domain"/>
    <property type="match status" value="1"/>
</dbReference>
<dbReference type="NCBIfam" id="NF033206">
    <property type="entry name" value="ScyE_fam"/>
    <property type="match status" value="1"/>
</dbReference>
<sequence length="366" mass="38146">MRMTRKMMGVVAVVGATALLAAPAASAHTSADPDDGSGHHAGRGWHTKVLTTKVIAPFHLATEDDDLYVADGGTSTVSKIRDNGSLRTVATGPQPGEVAGVAVTEHALAYTTTNYATHATTLTIKRGSKTVVADLSGFESKHNPDAKVHYGLKDPSCAAKVLGPMASYTGQVDSHPYAVTAWRHGSWIVADAGGNDLLKVDRWGKVSLLTVLPTQPLVITKAFADANGVPKCVGQTYKFEAVPTDVEVGPGGMLYVTTLPGGPEDPSAGARGSVYRVNPWNGHATRIATGFAGATSLTIGPDRTIYVAELFAGRVSKVRHGHPQAVVALPGVVSVEYGEDHLYAGTMAPMDAQGNPTGHGSVVRLR</sequence>
<protein>
    <submittedName>
        <fullName evidence="2">ScyD/ScyE family protein</fullName>
    </submittedName>
</protein>
<feature type="signal peptide" evidence="1">
    <location>
        <begin position="1"/>
        <end position="27"/>
    </location>
</feature>
<reference evidence="2" key="1">
    <citation type="submission" date="2024-05" db="EMBL/GenBank/DDBJ databases">
        <authorList>
            <person name="Kim S."/>
            <person name="Heo J."/>
            <person name="Choi H."/>
            <person name="Choi Y."/>
            <person name="Kwon S.-W."/>
            <person name="Kim Y."/>
        </authorList>
    </citation>
    <scope>NUCLEOTIDE SEQUENCE</scope>
    <source>
        <strain evidence="2">KACC 23699</strain>
    </source>
</reference>
<organism evidence="2">
    <name type="scientific">Pedococcus sp. KACC 23699</name>
    <dbReference type="NCBI Taxonomy" id="3149228"/>
    <lineage>
        <taxon>Bacteria</taxon>
        <taxon>Bacillati</taxon>
        <taxon>Actinomycetota</taxon>
        <taxon>Actinomycetes</taxon>
        <taxon>Micrococcales</taxon>
        <taxon>Intrasporangiaceae</taxon>
        <taxon>Pedococcus</taxon>
    </lineage>
</organism>
<name>A0AAU7JS48_9MICO</name>
<accession>A0AAU7JS48</accession>
<proteinExistence type="predicted"/>
<dbReference type="RefSeq" id="WP_406830309.1">
    <property type="nucleotide sequence ID" value="NZ_CP157483.1"/>
</dbReference>
<dbReference type="EMBL" id="CP157483">
    <property type="protein sequence ID" value="XBO42884.1"/>
    <property type="molecule type" value="Genomic_DNA"/>
</dbReference>
<evidence type="ECO:0000313" key="2">
    <source>
        <dbReference type="EMBL" id="XBO42884.1"/>
    </source>
</evidence>
<feature type="chain" id="PRO_5043862635" evidence="1">
    <location>
        <begin position="28"/>
        <end position="366"/>
    </location>
</feature>
<keyword evidence="1" id="KW-0732">Signal</keyword>
<dbReference type="SUPFAM" id="SSF63825">
    <property type="entry name" value="YWTD domain"/>
    <property type="match status" value="1"/>
</dbReference>